<reference evidence="9 10" key="1">
    <citation type="submission" date="2018-11" db="EMBL/GenBank/DDBJ databases">
        <title>Genomic profiling of Staphylococcus species from a Poultry farm system in KwaZulu-Natal, South Africa.</title>
        <authorList>
            <person name="Amoako D.G."/>
            <person name="Somboro A.M."/>
            <person name="Abia A.L.K."/>
            <person name="Bester L.A."/>
            <person name="Essack S.Y."/>
        </authorList>
    </citation>
    <scope>NUCLEOTIDE SEQUENCE [LARGE SCALE GENOMIC DNA]</scope>
    <source>
        <strain evidence="9 10">SA9</strain>
    </source>
</reference>
<evidence type="ECO:0000313" key="1">
    <source>
        <dbReference type="EMBL" id="CAA4098543.1"/>
    </source>
</evidence>
<dbReference type="EMBL" id="CACURZ010000015">
    <property type="protein sequence ID" value="CAA6377454.1"/>
    <property type="molecule type" value="Genomic_DNA"/>
</dbReference>
<dbReference type="Proteomes" id="UP000442782">
    <property type="component" value="Unassembled WGS sequence"/>
</dbReference>
<dbReference type="Proteomes" id="UP000507112">
    <property type="component" value="Unassembled WGS sequence"/>
</dbReference>
<dbReference type="Proteomes" id="UP000443506">
    <property type="component" value="Unassembled WGS sequence"/>
</dbReference>
<dbReference type="Proteomes" id="UP000459702">
    <property type="component" value="Unassembled WGS sequence"/>
</dbReference>
<evidence type="ECO:0000313" key="3">
    <source>
        <dbReference type="EMBL" id="CAA4391492.1"/>
    </source>
</evidence>
<dbReference type="Proteomes" id="UP000443708">
    <property type="component" value="Unassembled WGS sequence"/>
</dbReference>
<dbReference type="Proteomes" id="UP000505390">
    <property type="component" value="Unassembled WGS sequence"/>
</dbReference>
<evidence type="ECO:0000313" key="14">
    <source>
        <dbReference type="Proteomes" id="UP000443708"/>
    </source>
</evidence>
<protein>
    <submittedName>
        <fullName evidence="5">Phage protein</fullName>
    </submittedName>
</protein>
<evidence type="ECO:0000313" key="17">
    <source>
        <dbReference type="Proteomes" id="UP000505390"/>
    </source>
</evidence>
<evidence type="ECO:0000313" key="12">
    <source>
        <dbReference type="Proteomes" id="UP000442782"/>
    </source>
</evidence>
<evidence type="ECO:0000313" key="6">
    <source>
        <dbReference type="EMBL" id="CAA6377454.1"/>
    </source>
</evidence>
<evidence type="ECO:0000313" key="16">
    <source>
        <dbReference type="Proteomes" id="UP000459702"/>
    </source>
</evidence>
<evidence type="ECO:0000313" key="15">
    <source>
        <dbReference type="Proteomes" id="UP000459586"/>
    </source>
</evidence>
<dbReference type="EMBL" id="CAIGXB010000012">
    <property type="protein sequence ID" value="CAC5808441.1"/>
    <property type="molecule type" value="Genomic_DNA"/>
</dbReference>
<dbReference type="EMBL" id="CACTOE010000005">
    <property type="protein sequence ID" value="CAA4098543.1"/>
    <property type="molecule type" value="Genomic_DNA"/>
</dbReference>
<name>A0A2I7Y927_STAAU</name>
<dbReference type="EMBL" id="RQTC01000263">
    <property type="protein sequence ID" value="RZH91133.1"/>
    <property type="molecule type" value="Genomic_DNA"/>
</dbReference>
<organism evidence="5 16">
    <name type="scientific">Staphylococcus aureus</name>
    <dbReference type="NCBI Taxonomy" id="1280"/>
    <lineage>
        <taxon>Bacteria</taxon>
        <taxon>Bacillati</taxon>
        <taxon>Bacillota</taxon>
        <taxon>Bacilli</taxon>
        <taxon>Bacillales</taxon>
        <taxon>Staphylococcaceae</taxon>
        <taxon>Staphylococcus</taxon>
    </lineage>
</organism>
<evidence type="ECO:0000313" key="5">
    <source>
        <dbReference type="EMBL" id="CAA6115560.1"/>
    </source>
</evidence>
<sequence length="104" mass="12530">MKVLNIDKHNEILALKEEIEMIEDYGVNNMNIEELQYLKRMSKECHTYMNCVITIINNLQLRDECNNTGKSKELKYYEEKLELFKEYLPQYDEYKNQLEEVLAA</sequence>
<evidence type="ECO:0000313" key="10">
    <source>
        <dbReference type="Proteomes" id="UP000293434"/>
    </source>
</evidence>
<evidence type="ECO:0000313" key="7">
    <source>
        <dbReference type="EMBL" id="CAC5808441.1"/>
    </source>
</evidence>
<reference evidence="11 12" key="2">
    <citation type="submission" date="2019-12" db="EMBL/GenBank/DDBJ databases">
        <authorList>
            <consortium name="Pathogen Informatics"/>
        </authorList>
    </citation>
    <scope>NUCLEOTIDE SEQUENCE [LARGE SCALE GENOMIC DNA]</scope>
    <source>
        <strain evidence="8 18">MOS105</strain>
        <strain evidence="2 14">S040_N01_C01</strain>
        <strain evidence="1 12">S087_N01_C01</strain>
        <strain evidence="7 17">SG160</strain>
        <strain evidence="5 16">T012_N10_C04</strain>
        <strain evidence="3 11">T012_N16_C08</strain>
        <strain evidence="4 13">T065_N03_C06</strain>
        <strain evidence="6 15">T197_A02_C01</strain>
    </source>
</reference>
<dbReference type="EMBL" id="CACTQT010000014">
    <property type="protein sequence ID" value="CAA4391492.1"/>
    <property type="molecule type" value="Genomic_DNA"/>
</dbReference>
<evidence type="ECO:0000313" key="13">
    <source>
        <dbReference type="Proteomes" id="UP000443506"/>
    </source>
</evidence>
<comment type="caution">
    <text evidence="5">The sequence shown here is derived from an EMBL/GenBank/DDBJ whole genome shotgun (WGS) entry which is preliminary data.</text>
</comment>
<dbReference type="EMBL" id="CAIIGD010000011">
    <property type="protein sequence ID" value="CAC8233091.1"/>
    <property type="molecule type" value="Genomic_DNA"/>
</dbReference>
<dbReference type="EMBL" id="CACTPI010000007">
    <property type="protein sequence ID" value="CAA4129390.1"/>
    <property type="molecule type" value="Genomic_DNA"/>
</dbReference>
<gene>
    <name evidence="9" type="ORF">EIG94_12915</name>
    <name evidence="1" type="ORF">SAMEA1029512_00833</name>
    <name evidence="2" type="ORF">SAMEA1029528_01698</name>
    <name evidence="3" type="ORF">SAMEA2078260_02279</name>
    <name evidence="5" type="ORF">SAMEA2078588_02292</name>
    <name evidence="6" type="ORF">SAMEA2080344_02274</name>
    <name evidence="4" type="ORF">SAMEA2081063_02270</name>
    <name evidence="7" type="ORF">SAMEA4008575_02466</name>
    <name evidence="8" type="ORF">SAMEA70146418_02513</name>
</gene>
<dbReference type="RefSeq" id="WP_000866402.1">
    <property type="nucleotide sequence ID" value="NZ_AP025249.1"/>
</dbReference>
<proteinExistence type="predicted"/>
<dbReference type="EMBL" id="CACUNS010000015">
    <property type="protein sequence ID" value="CAA6115560.1"/>
    <property type="molecule type" value="Genomic_DNA"/>
</dbReference>
<dbReference type="Proteomes" id="UP000459586">
    <property type="component" value="Unassembled WGS sequence"/>
</dbReference>
<evidence type="ECO:0000313" key="18">
    <source>
        <dbReference type="Proteomes" id="UP000507112"/>
    </source>
</evidence>
<evidence type="ECO:0000313" key="2">
    <source>
        <dbReference type="EMBL" id="CAA4129390.1"/>
    </source>
</evidence>
<accession>A0A2I7Y927</accession>
<dbReference type="Proteomes" id="UP000293434">
    <property type="component" value="Unassembled WGS sequence"/>
</dbReference>
<evidence type="ECO:0000313" key="9">
    <source>
        <dbReference type="EMBL" id="RZH91133.1"/>
    </source>
</evidence>
<dbReference type="EMBL" id="CACTWD010000015">
    <property type="protein sequence ID" value="CAA4699183.1"/>
    <property type="molecule type" value="Genomic_DNA"/>
</dbReference>
<evidence type="ECO:0000313" key="11">
    <source>
        <dbReference type="Proteomes" id="UP000442696"/>
    </source>
</evidence>
<dbReference type="AlphaFoldDB" id="A0A2I7Y927"/>
<dbReference type="Proteomes" id="UP000442696">
    <property type="component" value="Unassembled WGS sequence"/>
</dbReference>
<evidence type="ECO:0000313" key="8">
    <source>
        <dbReference type="EMBL" id="CAC8233091.1"/>
    </source>
</evidence>
<evidence type="ECO:0000313" key="4">
    <source>
        <dbReference type="EMBL" id="CAA4699183.1"/>
    </source>
</evidence>